<dbReference type="Proteomes" id="UP001500320">
    <property type="component" value="Unassembled WGS sequence"/>
</dbReference>
<evidence type="ECO:0000259" key="1">
    <source>
        <dbReference type="Pfam" id="PF14534"/>
    </source>
</evidence>
<accession>A0ABP6NH42</accession>
<keyword evidence="3" id="KW-1185">Reference proteome</keyword>
<sequence length="122" mass="13418">MTMTLDEPADLETKGWQALSSTPQAATEFYERVLDHTVVMLLPGGTVLDDRAAVVASMSGRPWSSYELQDLRVTEPARGTALVTYGAVARRDGAPAYSALMSSLYVLREDGWKLAFHQQTPR</sequence>
<evidence type="ECO:0000313" key="2">
    <source>
        <dbReference type="EMBL" id="GAA3148066.1"/>
    </source>
</evidence>
<dbReference type="InterPro" id="IPR027843">
    <property type="entry name" value="DUF4440"/>
</dbReference>
<reference evidence="3" key="1">
    <citation type="journal article" date="2019" name="Int. J. Syst. Evol. Microbiol.">
        <title>The Global Catalogue of Microorganisms (GCM) 10K type strain sequencing project: providing services to taxonomists for standard genome sequencing and annotation.</title>
        <authorList>
            <consortium name="The Broad Institute Genomics Platform"/>
            <consortium name="The Broad Institute Genome Sequencing Center for Infectious Disease"/>
            <person name="Wu L."/>
            <person name="Ma J."/>
        </authorList>
    </citation>
    <scope>NUCLEOTIDE SEQUENCE [LARGE SCALE GENOMIC DNA]</scope>
    <source>
        <strain evidence="3">JCM 9373</strain>
    </source>
</reference>
<dbReference type="SUPFAM" id="SSF54427">
    <property type="entry name" value="NTF2-like"/>
    <property type="match status" value="1"/>
</dbReference>
<dbReference type="Gene3D" id="3.10.450.50">
    <property type="match status" value="1"/>
</dbReference>
<protein>
    <recommendedName>
        <fullName evidence="1">DUF4440 domain-containing protein</fullName>
    </recommendedName>
</protein>
<dbReference type="EMBL" id="BAAAUT010000036">
    <property type="protein sequence ID" value="GAA3148066.1"/>
    <property type="molecule type" value="Genomic_DNA"/>
</dbReference>
<evidence type="ECO:0000313" key="3">
    <source>
        <dbReference type="Proteomes" id="UP001500320"/>
    </source>
</evidence>
<comment type="caution">
    <text evidence="2">The sequence shown here is derived from an EMBL/GenBank/DDBJ whole genome shotgun (WGS) entry which is preliminary data.</text>
</comment>
<dbReference type="InterPro" id="IPR032710">
    <property type="entry name" value="NTF2-like_dom_sf"/>
</dbReference>
<organism evidence="2 3">
    <name type="scientific">Planomonospora alba</name>
    <dbReference type="NCBI Taxonomy" id="161354"/>
    <lineage>
        <taxon>Bacteria</taxon>
        <taxon>Bacillati</taxon>
        <taxon>Actinomycetota</taxon>
        <taxon>Actinomycetes</taxon>
        <taxon>Streptosporangiales</taxon>
        <taxon>Streptosporangiaceae</taxon>
        <taxon>Planomonospora</taxon>
    </lineage>
</organism>
<dbReference type="Pfam" id="PF14534">
    <property type="entry name" value="DUF4440"/>
    <property type="match status" value="1"/>
</dbReference>
<gene>
    <name evidence="2" type="ORF">GCM10010466_43820</name>
</gene>
<feature type="domain" description="DUF4440" evidence="1">
    <location>
        <begin position="26"/>
        <end position="114"/>
    </location>
</feature>
<proteinExistence type="predicted"/>
<name>A0ABP6NH42_9ACTN</name>